<name>A0A2C9LUP4_BIOGL</name>
<sequence length="137" mass="15638">MAICVCNPADPYLRNVTPLLENYCKMIQEITDQPLNLQLQERVLHVEISFGTDFVKVETFNTISRTQRPSFSSTSTTQALSILEIAAIYTEKLGNVLEKYFKFQSDSNNTELSRKIKKLKELSDGINGFLELIEKNN</sequence>
<protein>
    <submittedName>
        <fullName evidence="1">Uncharacterized protein</fullName>
    </submittedName>
</protein>
<reference evidence="1" key="1">
    <citation type="submission" date="2020-05" db="UniProtKB">
        <authorList>
            <consortium name="EnsemblMetazoa"/>
        </authorList>
    </citation>
    <scope>IDENTIFICATION</scope>
    <source>
        <strain evidence="1">BB02</strain>
    </source>
</reference>
<evidence type="ECO:0000313" key="1">
    <source>
        <dbReference type="EnsemblMetazoa" id="BGLB035220-PB"/>
    </source>
</evidence>
<gene>
    <name evidence="1" type="primary">106059537</name>
</gene>
<organism evidence="1 2">
    <name type="scientific">Biomphalaria glabrata</name>
    <name type="common">Bloodfluke planorb</name>
    <name type="synonym">Freshwater snail</name>
    <dbReference type="NCBI Taxonomy" id="6526"/>
    <lineage>
        <taxon>Eukaryota</taxon>
        <taxon>Metazoa</taxon>
        <taxon>Spiralia</taxon>
        <taxon>Lophotrochozoa</taxon>
        <taxon>Mollusca</taxon>
        <taxon>Gastropoda</taxon>
        <taxon>Heterobranchia</taxon>
        <taxon>Euthyneura</taxon>
        <taxon>Panpulmonata</taxon>
        <taxon>Hygrophila</taxon>
        <taxon>Lymnaeoidea</taxon>
        <taxon>Planorbidae</taxon>
        <taxon>Biomphalaria</taxon>
    </lineage>
</organism>
<dbReference type="Proteomes" id="UP000076420">
    <property type="component" value="Unassembled WGS sequence"/>
</dbReference>
<accession>A0A2C9LUP4</accession>
<evidence type="ECO:0000313" key="2">
    <source>
        <dbReference type="Proteomes" id="UP000076420"/>
    </source>
</evidence>
<dbReference type="EnsemblMetazoa" id="BGLB035220-RB">
    <property type="protein sequence ID" value="BGLB035220-PB"/>
    <property type="gene ID" value="BGLB035220"/>
</dbReference>
<dbReference type="VEuPathDB" id="VectorBase:BGLAX_049616"/>
<dbReference type="VEuPathDB" id="VectorBase:BGLB035220"/>
<dbReference type="AlphaFoldDB" id="A0A2C9LUP4"/>
<proteinExistence type="predicted"/>